<gene>
    <name evidence="2" type="ORF">D7W81_13010</name>
</gene>
<evidence type="ECO:0000259" key="1">
    <source>
        <dbReference type="Pfam" id="PF01764"/>
    </source>
</evidence>
<dbReference type="Proteomes" id="UP000267003">
    <property type="component" value="Unassembled WGS sequence"/>
</dbReference>
<keyword evidence="3" id="KW-1185">Reference proteome</keyword>
<protein>
    <recommendedName>
        <fullName evidence="1">Fungal lipase-type domain-containing protein</fullName>
    </recommendedName>
</protein>
<dbReference type="RefSeq" id="WP_120555684.1">
    <property type="nucleotide sequence ID" value="NZ_RAWK01000064.1"/>
</dbReference>
<feature type="domain" description="Fungal lipase-type" evidence="1">
    <location>
        <begin position="207"/>
        <end position="309"/>
    </location>
</feature>
<dbReference type="PANTHER" id="PTHR45856:SF24">
    <property type="entry name" value="FUNGAL LIPASE-LIKE DOMAIN-CONTAINING PROTEIN"/>
    <property type="match status" value="1"/>
</dbReference>
<dbReference type="InterPro" id="IPR002921">
    <property type="entry name" value="Fungal_lipase-type"/>
</dbReference>
<dbReference type="GO" id="GO:0006629">
    <property type="term" value="P:lipid metabolic process"/>
    <property type="evidence" value="ECO:0007669"/>
    <property type="project" value="InterPro"/>
</dbReference>
<dbReference type="SUPFAM" id="SSF53474">
    <property type="entry name" value="alpha/beta-Hydrolases"/>
    <property type="match status" value="1"/>
</dbReference>
<comment type="caution">
    <text evidence="2">The sequence shown here is derived from an EMBL/GenBank/DDBJ whole genome shotgun (WGS) entry which is preliminary data.</text>
</comment>
<dbReference type="OrthoDB" id="5522031at2"/>
<dbReference type="EMBL" id="RAWK01000064">
    <property type="protein sequence ID" value="RKH68132.1"/>
    <property type="molecule type" value="Genomic_DNA"/>
</dbReference>
<accession>A0A3A8QTE6</accession>
<reference evidence="3" key="1">
    <citation type="submission" date="2018-09" db="EMBL/GenBank/DDBJ databases">
        <authorList>
            <person name="Livingstone P.G."/>
            <person name="Whitworth D.E."/>
        </authorList>
    </citation>
    <scope>NUCLEOTIDE SEQUENCE [LARGE SCALE GENOMIC DNA]</scope>
    <source>
        <strain evidence="3">AB050A</strain>
    </source>
</reference>
<dbReference type="Gene3D" id="3.40.50.1820">
    <property type="entry name" value="alpha/beta hydrolase"/>
    <property type="match status" value="1"/>
</dbReference>
<evidence type="ECO:0000313" key="3">
    <source>
        <dbReference type="Proteomes" id="UP000267003"/>
    </source>
</evidence>
<organism evidence="2 3">
    <name type="scientific">Corallococcus aberystwythensis</name>
    <dbReference type="NCBI Taxonomy" id="2316722"/>
    <lineage>
        <taxon>Bacteria</taxon>
        <taxon>Pseudomonadati</taxon>
        <taxon>Myxococcota</taxon>
        <taxon>Myxococcia</taxon>
        <taxon>Myxococcales</taxon>
        <taxon>Cystobacterineae</taxon>
        <taxon>Myxococcaceae</taxon>
        <taxon>Corallococcus</taxon>
    </lineage>
</organism>
<dbReference type="InterPro" id="IPR029058">
    <property type="entry name" value="AB_hydrolase_fold"/>
</dbReference>
<dbReference type="PANTHER" id="PTHR45856">
    <property type="entry name" value="ALPHA/BETA-HYDROLASES SUPERFAMILY PROTEIN"/>
    <property type="match status" value="1"/>
</dbReference>
<evidence type="ECO:0000313" key="2">
    <source>
        <dbReference type="EMBL" id="RKH68132.1"/>
    </source>
</evidence>
<dbReference type="InterPro" id="IPR051218">
    <property type="entry name" value="Sec_MonoDiacylglyc_Lipase"/>
</dbReference>
<name>A0A3A8QTE6_9BACT</name>
<dbReference type="Pfam" id="PF01764">
    <property type="entry name" value="Lipase_3"/>
    <property type="match status" value="1"/>
</dbReference>
<sequence length="559" mass="60997">MPHPDAQTALEMLEYCRFAYKAYAQGCVYPMDPFYESHGAGMWQGARDRVLAQVHKLLGSEADIHKFDPIEYDLRTPPNPRNGVVYRGGTGASPYILFQPRELDRSISFSKGVDLEGEDIPVKVQGLFGEQTLLGLEHPEATGSKRCCYFQGKTGMTQTHPKAGWASWMGAAIYDPDLQRLVVVFRGSRSGSGGRALGQALVNSAGSPDWVTDMNHLKEARVGRFSNATLSAGFWYAYESCQESLAAACLEALHGRVPREIIFTGHSLGGALAQCAYLDLAGGELLEKVYAKIRNQVRVCCYALSAPPVVLGSKSKEKLELHIGGAPQVFHHFSPYDAVHNSKKVNTSGVTAVNSLVGSVTHPLTSPTHLGLEIPLKDCTLAFPDAHEPEEVRRGLVGLIRKEARMGLPADPGFWPTFDFNPAGAWGMSVRPGGEWGAEALAAHLKIALITSVTEERARLRAQLWADVVKGSGRRKDAYAVVEDMDGDSFDAFASACGIVTELSNPFTENRKQNQLQLRTLRNEMIKSYQGASGHKASSSVYFVMLQYLTAAQYGLDIV</sequence>
<proteinExistence type="predicted"/>
<dbReference type="AlphaFoldDB" id="A0A3A8QTE6"/>